<dbReference type="GO" id="GO:0034040">
    <property type="term" value="F:ATPase-coupled lipid transmembrane transporter activity"/>
    <property type="evidence" value="ECO:0007669"/>
    <property type="project" value="TreeGrafter"/>
</dbReference>
<dbReference type="InterPro" id="IPR039421">
    <property type="entry name" value="Type_1_exporter"/>
</dbReference>
<dbReference type="PANTHER" id="PTHR24221">
    <property type="entry name" value="ATP-BINDING CASSETTE SUB-FAMILY B"/>
    <property type="match status" value="1"/>
</dbReference>
<dbReference type="eggNOG" id="COG1132">
    <property type="taxonomic scope" value="Bacteria"/>
</dbReference>
<evidence type="ECO:0000256" key="6">
    <source>
        <dbReference type="ARBA" id="ARBA00023136"/>
    </source>
</evidence>
<evidence type="ECO:0000256" key="3">
    <source>
        <dbReference type="ARBA" id="ARBA00022692"/>
    </source>
</evidence>
<keyword evidence="2" id="KW-1003">Cell membrane</keyword>
<dbReference type="GO" id="GO:0140359">
    <property type="term" value="F:ABC-type transporter activity"/>
    <property type="evidence" value="ECO:0007669"/>
    <property type="project" value="InterPro"/>
</dbReference>
<dbReference type="STRING" id="196164.gene:10742066"/>
<feature type="transmembrane region" description="Helical" evidence="8">
    <location>
        <begin position="180"/>
        <end position="199"/>
    </location>
</feature>
<evidence type="ECO:0000256" key="4">
    <source>
        <dbReference type="ARBA" id="ARBA00022967"/>
    </source>
</evidence>
<dbReference type="PANTHER" id="PTHR24221:SF654">
    <property type="entry name" value="ATP-BINDING CASSETTE SUB-FAMILY B MEMBER 6"/>
    <property type="match status" value="1"/>
</dbReference>
<dbReference type="SUPFAM" id="SSF90123">
    <property type="entry name" value="ABC transporter transmembrane region"/>
    <property type="match status" value="1"/>
</dbReference>
<name>Q8FTC2_COREF</name>
<dbReference type="Pfam" id="PF00005">
    <property type="entry name" value="ABC_tran"/>
    <property type="match status" value="1"/>
</dbReference>
<comment type="subcellular location">
    <subcellularLocation>
        <location evidence="1">Cell inner membrane</location>
        <topology evidence="1">Multi-pass membrane protein</topology>
    </subcellularLocation>
</comment>
<gene>
    <name evidence="11" type="primary">tetA</name>
</gene>
<proteinExistence type="inferred from homology"/>
<keyword evidence="6 8" id="KW-0472">Membrane</keyword>
<dbReference type="Pfam" id="PF00664">
    <property type="entry name" value="ABC_membrane"/>
    <property type="match status" value="1"/>
</dbReference>
<comment type="similarity">
    <text evidence="7">Belongs to the ABC transporter superfamily. Siderophore-Fe(3+) uptake transporter (SIUT) (TC 3.A.1.21) family.</text>
</comment>
<dbReference type="InterPro" id="IPR027417">
    <property type="entry name" value="P-loop_NTPase"/>
</dbReference>
<feature type="transmembrane region" description="Helical" evidence="8">
    <location>
        <begin position="325"/>
        <end position="348"/>
    </location>
</feature>
<dbReference type="AlphaFoldDB" id="Q8FTC2"/>
<accession>Q8FTC2</accession>
<dbReference type="Gene3D" id="1.20.1560.10">
    <property type="entry name" value="ABC transporter type 1, transmembrane domain"/>
    <property type="match status" value="1"/>
</dbReference>
<keyword evidence="3 8" id="KW-0812">Transmembrane</keyword>
<dbReference type="PROSITE" id="PS50893">
    <property type="entry name" value="ABC_TRANSPORTER_2"/>
    <property type="match status" value="1"/>
</dbReference>
<feature type="transmembrane region" description="Helical" evidence="8">
    <location>
        <begin position="59"/>
        <end position="83"/>
    </location>
</feature>
<dbReference type="HOGENOM" id="CLU_000604_84_3_11"/>
<reference evidence="11 12" key="1">
    <citation type="journal article" date="2003" name="Genome Res.">
        <title>Comparative complete genome sequence analysis of the amino acid replacements responsible for the thermostability of Corynebacterium efficiens.</title>
        <authorList>
            <person name="Nishio Y."/>
            <person name="Nakamura Y."/>
            <person name="Kawarabayasi Y."/>
            <person name="Usuda Y."/>
            <person name="Kimura E."/>
            <person name="Sugimoto S."/>
            <person name="Matsui K."/>
            <person name="Yamagishi A."/>
            <person name="Kikuchi H."/>
            <person name="Ikeo K."/>
            <person name="Gojobori T."/>
        </authorList>
    </citation>
    <scope>NUCLEOTIDE SEQUENCE [LARGE SCALE GENOMIC DNA]</scope>
    <source>
        <strain evidence="12">DSM 44549 / YS-314 / AJ 12310 / JCM 11189 / NBRC 100395</strain>
    </source>
</reference>
<evidence type="ECO:0000259" key="10">
    <source>
        <dbReference type="PROSITE" id="PS50929"/>
    </source>
</evidence>
<feature type="transmembrane region" description="Helical" evidence="8">
    <location>
        <begin position="205"/>
        <end position="227"/>
    </location>
</feature>
<evidence type="ECO:0000256" key="7">
    <source>
        <dbReference type="ARBA" id="ARBA00023455"/>
    </source>
</evidence>
<dbReference type="KEGG" id="cef:CE1647"/>
<dbReference type="EMBL" id="BA000035">
    <property type="protein sequence ID" value="BAC18457.1"/>
    <property type="molecule type" value="Genomic_DNA"/>
</dbReference>
<dbReference type="Gene3D" id="3.40.50.300">
    <property type="entry name" value="P-loop containing nucleotide triphosphate hydrolases"/>
    <property type="match status" value="1"/>
</dbReference>
<dbReference type="SUPFAM" id="SSF52540">
    <property type="entry name" value="P-loop containing nucleoside triphosphate hydrolases"/>
    <property type="match status" value="1"/>
</dbReference>
<keyword evidence="12" id="KW-1185">Reference proteome</keyword>
<evidence type="ECO:0000256" key="5">
    <source>
        <dbReference type="ARBA" id="ARBA00022989"/>
    </source>
</evidence>
<dbReference type="InterPro" id="IPR011527">
    <property type="entry name" value="ABC1_TM_dom"/>
</dbReference>
<feature type="transmembrane region" description="Helical" evidence="8">
    <location>
        <begin position="103"/>
        <end position="123"/>
    </location>
</feature>
<feature type="domain" description="ABC transporter" evidence="9">
    <location>
        <begin position="305"/>
        <end position="569"/>
    </location>
</feature>
<dbReference type="InterPro" id="IPR017871">
    <property type="entry name" value="ABC_transporter-like_CS"/>
</dbReference>
<dbReference type="PROSITE" id="PS00211">
    <property type="entry name" value="ABC_TRANSPORTER_1"/>
    <property type="match status" value="1"/>
</dbReference>
<organism evidence="11 12">
    <name type="scientific">Corynebacterium efficiens (strain DSM 44549 / YS-314 / AJ 12310 / JCM 11189 / NBRC 100395)</name>
    <dbReference type="NCBI Taxonomy" id="196164"/>
    <lineage>
        <taxon>Bacteria</taxon>
        <taxon>Bacillati</taxon>
        <taxon>Actinomycetota</taxon>
        <taxon>Actinomycetes</taxon>
        <taxon>Mycobacteriales</taxon>
        <taxon>Corynebacteriaceae</taxon>
        <taxon>Corynebacterium</taxon>
    </lineage>
</organism>
<evidence type="ECO:0000259" key="9">
    <source>
        <dbReference type="PROSITE" id="PS50893"/>
    </source>
</evidence>
<protein>
    <submittedName>
        <fullName evidence="11">ABC transporter TetA</fullName>
    </submittedName>
</protein>
<evidence type="ECO:0000256" key="1">
    <source>
        <dbReference type="ARBA" id="ARBA00004429"/>
    </source>
</evidence>
<dbReference type="Proteomes" id="UP000001409">
    <property type="component" value="Chromosome"/>
</dbReference>
<sequence length="570" mass="60609">MSLVRCEGHPGDSGTFSIMATTFRRMRTWSWFVPESPTDETPLLPRVTGSTTRAATWSLLWALPVGTWVMVLGLLISSAVNAAVSLIVGRGTDWAFNDAAGQLWPVVAVGAAIVGCLWLIYILQATSDALTDLTSARVVHTLRLELSRMLLTTPRNTLSPGAVLNTVDQDSVQVGALKNILNFPVGMVGFLLGSTIAIAPISPLIAVLLVCGGLSTALASYLTSGPLTRISARRRKAEAASIAIATDVAQGSRVVKGLGAVEHTERRFGAAADAALDVMLREARMQAGLNFLRQFVPAAWSIGLLGYAAVLAFRGEITPGQMISVTLLVPPSLTVLGISLGVLTELWARGQASTRRVQHLAGELVDASLAPTPGAPRWEIDAGLTVWNPRSAGDRQLVDEELQRWQHQPGVVVAPHRVSVFEGSLADNVNPLGTVPAAHLRESLRAASCRDILRRLGGALPDGEGTDLVLPETPIGEAGLNLSGGQRQRIALARFLAADPPVLILDEPTTGLDSVTLDQVARRVAGLRSRPGYRTVVITSNPTWRGVADRVVEEFGGDQPTRTPEKESGQ</sequence>
<evidence type="ECO:0000313" key="12">
    <source>
        <dbReference type="Proteomes" id="UP000001409"/>
    </source>
</evidence>
<evidence type="ECO:0000256" key="2">
    <source>
        <dbReference type="ARBA" id="ARBA00022519"/>
    </source>
</evidence>
<feature type="transmembrane region" description="Helical" evidence="8">
    <location>
        <begin position="291"/>
        <end position="313"/>
    </location>
</feature>
<dbReference type="GO" id="GO:0005886">
    <property type="term" value="C:plasma membrane"/>
    <property type="evidence" value="ECO:0007669"/>
    <property type="project" value="UniProtKB-SubCell"/>
</dbReference>
<keyword evidence="5 8" id="KW-1133">Transmembrane helix</keyword>
<feature type="domain" description="ABC transmembrane type-1" evidence="10">
    <location>
        <begin position="68"/>
        <end position="329"/>
    </location>
</feature>
<keyword evidence="2" id="KW-0997">Cell inner membrane</keyword>
<dbReference type="GO" id="GO:0005524">
    <property type="term" value="F:ATP binding"/>
    <property type="evidence" value="ECO:0007669"/>
    <property type="project" value="InterPro"/>
</dbReference>
<dbReference type="InterPro" id="IPR003439">
    <property type="entry name" value="ABC_transporter-like_ATP-bd"/>
</dbReference>
<dbReference type="InterPro" id="IPR036640">
    <property type="entry name" value="ABC1_TM_sf"/>
</dbReference>
<evidence type="ECO:0000256" key="8">
    <source>
        <dbReference type="SAM" id="Phobius"/>
    </source>
</evidence>
<dbReference type="PROSITE" id="PS50929">
    <property type="entry name" value="ABC_TM1F"/>
    <property type="match status" value="1"/>
</dbReference>
<dbReference type="GO" id="GO:0016887">
    <property type="term" value="F:ATP hydrolysis activity"/>
    <property type="evidence" value="ECO:0007669"/>
    <property type="project" value="InterPro"/>
</dbReference>
<evidence type="ECO:0000313" key="11">
    <source>
        <dbReference type="EMBL" id="BAC18457.1"/>
    </source>
</evidence>
<keyword evidence="4" id="KW-1278">Translocase</keyword>